<proteinExistence type="predicted"/>
<protein>
    <submittedName>
        <fullName evidence="2">Hemolysin-type calcium-binding protein</fullName>
    </submittedName>
</protein>
<dbReference type="PANTHER" id="PTHR39431">
    <property type="entry name" value="FRPA/C-RELATED PROTEIN"/>
    <property type="match status" value="1"/>
</dbReference>
<evidence type="ECO:0000313" key="2">
    <source>
        <dbReference type="EMBL" id="AUX30217.1"/>
    </source>
</evidence>
<dbReference type="EMBL" id="CP012672">
    <property type="protein sequence ID" value="AUX30217.1"/>
    <property type="molecule type" value="Genomic_DNA"/>
</dbReference>
<dbReference type="AlphaFoldDB" id="A0A4P2QJL6"/>
<reference evidence="2 3" key="1">
    <citation type="submission" date="2015-09" db="EMBL/GenBank/DDBJ databases">
        <title>Sorangium comparison.</title>
        <authorList>
            <person name="Zaburannyi N."/>
            <person name="Bunk B."/>
            <person name="Overmann J."/>
            <person name="Mueller R."/>
        </authorList>
    </citation>
    <scope>NUCLEOTIDE SEQUENCE [LARGE SCALE GENOMIC DNA]</scope>
    <source>
        <strain evidence="2 3">So ce836</strain>
    </source>
</reference>
<name>A0A4P2QJL6_SORCE</name>
<dbReference type="Proteomes" id="UP000295497">
    <property type="component" value="Chromosome"/>
</dbReference>
<feature type="region of interest" description="Disordered" evidence="1">
    <location>
        <begin position="36"/>
        <end position="69"/>
    </location>
</feature>
<sequence>MDTNSRRIRFDSMGILSLSLLVAAVSFGAGCAGEVISPDGEGSEESALEGAGADEGEGGGGNTPGGEEAEAACTIGESRNCTAHGMGGYELCEDVEGVPTWTGCQSSSVSTPLVLSFDQRPVEYLTAMNGAFDLSGLGATIATDWPTAATPWLALDRDGNGAIDGGAELFGSATVLASGARADNGFTALRELDSDGDGRITARDEAWSRLVLWSDRDANRASSAGELEPLASRGLVAIELSYGRDRRCDGRGNCEIERAAFTFSEGAATRTGAVVDVHLRWQ</sequence>
<organism evidence="2 3">
    <name type="scientific">Sorangium cellulosum</name>
    <name type="common">Polyangium cellulosum</name>
    <dbReference type="NCBI Taxonomy" id="56"/>
    <lineage>
        <taxon>Bacteria</taxon>
        <taxon>Pseudomonadati</taxon>
        <taxon>Myxococcota</taxon>
        <taxon>Polyangia</taxon>
        <taxon>Polyangiales</taxon>
        <taxon>Polyangiaceae</taxon>
        <taxon>Sorangium</taxon>
    </lineage>
</organism>
<evidence type="ECO:0000256" key="1">
    <source>
        <dbReference type="SAM" id="MobiDB-lite"/>
    </source>
</evidence>
<evidence type="ECO:0000313" key="3">
    <source>
        <dbReference type="Proteomes" id="UP000295497"/>
    </source>
</evidence>
<gene>
    <name evidence="2" type="ORF">SOCE836_023150</name>
</gene>
<dbReference type="PROSITE" id="PS51257">
    <property type="entry name" value="PROKAR_LIPOPROTEIN"/>
    <property type="match status" value="1"/>
</dbReference>
<accession>A0A4P2QJL6</accession>
<dbReference type="PANTHER" id="PTHR39431:SF1">
    <property type="entry name" value="FRPA_C-RELATED PROTEIN"/>
    <property type="match status" value="1"/>
</dbReference>
<feature type="compositionally biased region" description="Acidic residues" evidence="1">
    <location>
        <begin position="41"/>
        <end position="57"/>
    </location>
</feature>